<feature type="signal peptide" evidence="1">
    <location>
        <begin position="1"/>
        <end position="17"/>
    </location>
</feature>
<feature type="chain" id="PRO_5017431669" evidence="1">
    <location>
        <begin position="18"/>
        <end position="171"/>
    </location>
</feature>
<organism evidence="2 3">
    <name type="scientific">Meiothermus granaticius NBRC 107808</name>
    <dbReference type="NCBI Taxonomy" id="1227551"/>
    <lineage>
        <taxon>Bacteria</taxon>
        <taxon>Thermotogati</taxon>
        <taxon>Deinococcota</taxon>
        <taxon>Deinococci</taxon>
        <taxon>Thermales</taxon>
        <taxon>Thermaceae</taxon>
        <taxon>Meiothermus</taxon>
    </lineage>
</organism>
<dbReference type="AlphaFoldDB" id="A0A399F592"/>
<evidence type="ECO:0000313" key="3">
    <source>
        <dbReference type="Proteomes" id="UP000266178"/>
    </source>
</evidence>
<gene>
    <name evidence="2" type="ORF">Mgrana_02731</name>
</gene>
<evidence type="ECO:0000256" key="1">
    <source>
        <dbReference type="SAM" id="SignalP"/>
    </source>
</evidence>
<dbReference type="PROSITE" id="PS51257">
    <property type="entry name" value="PROKAR_LIPOPROTEIN"/>
    <property type="match status" value="1"/>
</dbReference>
<evidence type="ECO:0000313" key="2">
    <source>
        <dbReference type="EMBL" id="RIH91388.1"/>
    </source>
</evidence>
<dbReference type="Proteomes" id="UP000266178">
    <property type="component" value="Unassembled WGS sequence"/>
</dbReference>
<dbReference type="OrthoDB" id="25807at2"/>
<sequence>MRFLSGLVLAVVLGACAPQMSNGIGESQRSAWGVQPVIRDFAPDRGAGASYKVRERVFFNFSLSQAGYVTLITIDPDTTTVVLERNLPLAAGAHTLPLKSDKTAQGQATYLVLPPTGVSRFRLLFTDTPVEGSGFFQGKLSEEELNRQTGAYLEASRVRDVAETTLRTVAP</sequence>
<accession>A0A399F592</accession>
<keyword evidence="3" id="KW-1185">Reference proteome</keyword>
<reference evidence="2 3" key="1">
    <citation type="submission" date="2018-08" db="EMBL/GenBank/DDBJ databases">
        <title>Meiothermus granaticius genome AF-68 sequencing project.</title>
        <authorList>
            <person name="Da Costa M.S."/>
            <person name="Albuquerque L."/>
            <person name="Raposo P."/>
            <person name="Froufe H.J.C."/>
            <person name="Barroso C.S."/>
            <person name="Egas C."/>
        </authorList>
    </citation>
    <scope>NUCLEOTIDE SEQUENCE [LARGE SCALE GENOMIC DNA]</scope>
    <source>
        <strain evidence="2 3">AF-68</strain>
    </source>
</reference>
<name>A0A399F592_9DEIN</name>
<proteinExistence type="predicted"/>
<dbReference type="RefSeq" id="WP_119358181.1">
    <property type="nucleotide sequence ID" value="NZ_BJXM01000007.1"/>
</dbReference>
<keyword evidence="1" id="KW-0732">Signal</keyword>
<comment type="caution">
    <text evidence="2">The sequence shown here is derived from an EMBL/GenBank/DDBJ whole genome shotgun (WGS) entry which is preliminary data.</text>
</comment>
<dbReference type="EMBL" id="QWLB01000045">
    <property type="protein sequence ID" value="RIH91388.1"/>
    <property type="molecule type" value="Genomic_DNA"/>
</dbReference>
<protein>
    <submittedName>
        <fullName evidence="2">Uncharacterized protein</fullName>
    </submittedName>
</protein>